<sequence length="498" mass="53571">MSRSMSRRLSLAALCATAAITSASAAEVETATPIKHVVVIFQENISFDHYFGTYPKAENKAGEPAFTAKPGTPSVNGLSHVLLTANPNGVNPMRIDRSEPITCDMDHDYGPEQQAYDGGLVDKFVQYAGATKPGCDPKQVMGYYDGNTVTALWNYAQRFAMSDNSFNTQFGPSTPGVLNLFAGTTRNAVGGDVPGLVRDGWIISDADPQLDGCSGGKNLLLIKNTRHVGDLLDDKDVTWGWFQGGYKPTEVRPDGSIVCASATKNAAGKAIRDYSPHHNPLAYYEQNANPKHLPPTSVAMIGKSDQAKHQYDLSDFWAAVDAGAMPAVSFLKAPAAQDGHAAYSGPLDEQKFLVETVNRLEQRPEWKETAIVIAYDDSDGWYDHVMPPIVRASTFPEDALSGNGRCGSTTAIAGGPCGYGPRLPLLVLSPYAKRNFVSSALTDQTSITRFIEDNWHLGRLGAGSMDQYAGPIDDLFDFSATPDPSPIVLDPETGLIKG</sequence>
<keyword evidence="4" id="KW-1185">Reference proteome</keyword>
<keyword evidence="1" id="KW-0378">Hydrolase</keyword>
<proteinExistence type="predicted"/>
<feature type="chain" id="PRO_5025660583" evidence="2">
    <location>
        <begin position="26"/>
        <end position="498"/>
    </location>
</feature>
<dbReference type="Gene3D" id="3.40.720.10">
    <property type="entry name" value="Alkaline Phosphatase, subunit A"/>
    <property type="match status" value="2"/>
</dbReference>
<dbReference type="InterPro" id="IPR017850">
    <property type="entry name" value="Alkaline_phosphatase_core_sf"/>
</dbReference>
<evidence type="ECO:0000313" key="3">
    <source>
        <dbReference type="EMBL" id="MQT12275.1"/>
    </source>
</evidence>
<dbReference type="AlphaFoldDB" id="A0A6A7Y0K3"/>
<reference evidence="3 4" key="1">
    <citation type="submission" date="2019-09" db="EMBL/GenBank/DDBJ databases">
        <title>Segnochrobactrum spirostomi gen. nov., sp. nov., isolated from the ciliate Spirostomum cf. yagiui and description of a novel family, Segnochrobactraceae fam. nov. within the order Rhizobiales of the class Alphaproteobacteria.</title>
        <authorList>
            <person name="Akter S."/>
            <person name="Shazib S.U.A."/>
            <person name="Shin M.K."/>
        </authorList>
    </citation>
    <scope>NUCLEOTIDE SEQUENCE [LARGE SCALE GENOMIC DNA]</scope>
    <source>
        <strain evidence="3 4">Sp-1</strain>
    </source>
</reference>
<evidence type="ECO:0000313" key="4">
    <source>
        <dbReference type="Proteomes" id="UP000332515"/>
    </source>
</evidence>
<gene>
    <name evidence="3" type="ORF">F0357_06280</name>
</gene>
<dbReference type="InterPro" id="IPR007312">
    <property type="entry name" value="Phosphoesterase"/>
</dbReference>
<accession>A0A6A7Y0K3</accession>
<dbReference type="Pfam" id="PF04185">
    <property type="entry name" value="Phosphoesterase"/>
    <property type="match status" value="1"/>
</dbReference>
<dbReference type="CDD" id="cd16013">
    <property type="entry name" value="AcpA"/>
    <property type="match status" value="1"/>
</dbReference>
<evidence type="ECO:0000256" key="1">
    <source>
        <dbReference type="ARBA" id="ARBA00022801"/>
    </source>
</evidence>
<evidence type="ECO:0000256" key="2">
    <source>
        <dbReference type="SAM" id="SignalP"/>
    </source>
</evidence>
<dbReference type="RefSeq" id="WP_153479562.1">
    <property type="nucleotide sequence ID" value="NZ_VWNA01000001.1"/>
</dbReference>
<dbReference type="PANTHER" id="PTHR31956">
    <property type="entry name" value="NON-SPECIFIC PHOSPHOLIPASE C4-RELATED"/>
    <property type="match status" value="1"/>
</dbReference>
<dbReference type="Proteomes" id="UP000332515">
    <property type="component" value="Unassembled WGS sequence"/>
</dbReference>
<protein>
    <submittedName>
        <fullName evidence="3">Alkaline phosphatase family protein</fullName>
    </submittedName>
</protein>
<organism evidence="3 4">
    <name type="scientific">Segnochrobactrum spirostomi</name>
    <dbReference type="NCBI Taxonomy" id="2608987"/>
    <lineage>
        <taxon>Bacteria</taxon>
        <taxon>Pseudomonadati</taxon>
        <taxon>Pseudomonadota</taxon>
        <taxon>Alphaproteobacteria</taxon>
        <taxon>Hyphomicrobiales</taxon>
        <taxon>Segnochrobactraceae</taxon>
        <taxon>Segnochrobactrum</taxon>
    </lineage>
</organism>
<comment type="caution">
    <text evidence="3">The sequence shown here is derived from an EMBL/GenBank/DDBJ whole genome shotgun (WGS) entry which is preliminary data.</text>
</comment>
<keyword evidence="2" id="KW-0732">Signal</keyword>
<dbReference type="PANTHER" id="PTHR31956:SF1">
    <property type="entry name" value="NON-SPECIFIC PHOSPHOLIPASE C1"/>
    <property type="match status" value="1"/>
</dbReference>
<dbReference type="EMBL" id="VWNA01000001">
    <property type="protein sequence ID" value="MQT12275.1"/>
    <property type="molecule type" value="Genomic_DNA"/>
</dbReference>
<name>A0A6A7Y0K3_9HYPH</name>
<dbReference type="GO" id="GO:0042578">
    <property type="term" value="F:phosphoric ester hydrolase activity"/>
    <property type="evidence" value="ECO:0007669"/>
    <property type="project" value="UniProtKB-ARBA"/>
</dbReference>
<feature type="signal peptide" evidence="2">
    <location>
        <begin position="1"/>
        <end position="25"/>
    </location>
</feature>